<dbReference type="AlphaFoldDB" id="A0AAP5I9W6"/>
<keyword evidence="3" id="KW-0808">Transferase</keyword>
<feature type="transmembrane region" description="Helical" evidence="1">
    <location>
        <begin position="151"/>
        <end position="169"/>
    </location>
</feature>
<keyword evidence="3" id="KW-0012">Acyltransferase</keyword>
<evidence type="ECO:0000256" key="1">
    <source>
        <dbReference type="SAM" id="Phobius"/>
    </source>
</evidence>
<dbReference type="Proteomes" id="UP000667802">
    <property type="component" value="Unassembled WGS sequence"/>
</dbReference>
<keyword evidence="4" id="KW-1185">Reference proteome</keyword>
<accession>A0AAP5I9W6</accession>
<evidence type="ECO:0000313" key="4">
    <source>
        <dbReference type="Proteomes" id="UP000667802"/>
    </source>
</evidence>
<feature type="transmembrane region" description="Helical" evidence="1">
    <location>
        <begin position="279"/>
        <end position="297"/>
    </location>
</feature>
<comment type="caution">
    <text evidence="3">The sequence shown here is derived from an EMBL/GenBank/DDBJ whole genome shotgun (WGS) entry which is preliminary data.</text>
</comment>
<dbReference type="PANTHER" id="PTHR37312">
    <property type="entry name" value="MEMBRANE-BOUND ACYLTRANSFERASE YKRP-RELATED"/>
    <property type="match status" value="1"/>
</dbReference>
<reference evidence="4" key="1">
    <citation type="journal article" date="2021" name="Science">
        <title>Hunting the eagle killer: A cyanobacterial neurotoxin causes vacuolar myelinopathy.</title>
        <authorList>
            <person name="Breinlinger S."/>
            <person name="Phillips T.J."/>
            <person name="Haram B.N."/>
            <person name="Mares J."/>
            <person name="Martinez Yerena J.A."/>
            <person name="Hrouzek P."/>
            <person name="Sobotka R."/>
            <person name="Henderson W.M."/>
            <person name="Schmieder P."/>
            <person name="Williams S.M."/>
            <person name="Lauderdale J.D."/>
            <person name="Wilde H.D."/>
            <person name="Gerrin W."/>
            <person name="Kust A."/>
            <person name="Washington J.W."/>
            <person name="Wagner C."/>
            <person name="Geier B."/>
            <person name="Liebeke M."/>
            <person name="Enke H."/>
            <person name="Niedermeyer T.H.J."/>
            <person name="Wilde S.B."/>
        </authorList>
    </citation>
    <scope>NUCLEOTIDE SEQUENCE [LARGE SCALE GENOMIC DNA]</scope>
    <source>
        <strain evidence="4">Thurmond2011</strain>
    </source>
</reference>
<dbReference type="Pfam" id="PF01757">
    <property type="entry name" value="Acyl_transf_3"/>
    <property type="match status" value="1"/>
</dbReference>
<keyword evidence="1" id="KW-1133">Transmembrane helix</keyword>
<feature type="transmembrane region" description="Helical" evidence="1">
    <location>
        <begin position="181"/>
        <end position="201"/>
    </location>
</feature>
<evidence type="ECO:0000313" key="3">
    <source>
        <dbReference type="EMBL" id="MDR9895140.1"/>
    </source>
</evidence>
<dbReference type="InterPro" id="IPR002656">
    <property type="entry name" value="Acyl_transf_3_dom"/>
</dbReference>
<protein>
    <submittedName>
        <fullName evidence="3">Acyltransferase family protein</fullName>
    </submittedName>
</protein>
<gene>
    <name evidence="3" type="ORF">G7B40_011260</name>
</gene>
<feature type="transmembrane region" description="Helical" evidence="1">
    <location>
        <begin position="347"/>
        <end position="364"/>
    </location>
</feature>
<dbReference type="PANTHER" id="PTHR37312:SF1">
    <property type="entry name" value="MEMBRANE-BOUND ACYLTRANSFERASE YKRP-RELATED"/>
    <property type="match status" value="1"/>
</dbReference>
<dbReference type="EMBL" id="JAALHA020000004">
    <property type="protein sequence ID" value="MDR9895140.1"/>
    <property type="molecule type" value="Genomic_DNA"/>
</dbReference>
<dbReference type="InterPro" id="IPR052734">
    <property type="entry name" value="Nod_factor_acetyltransferase"/>
</dbReference>
<keyword evidence="1" id="KW-0472">Membrane</keyword>
<dbReference type="RefSeq" id="WP_208338671.1">
    <property type="nucleotide sequence ID" value="NZ_CAWQFN010000191.1"/>
</dbReference>
<name>A0AAP5I9W6_9CYAN</name>
<keyword evidence="1" id="KW-0812">Transmembrane</keyword>
<organism evidence="3 4">
    <name type="scientific">Aetokthonos hydrillicola Thurmond2011</name>
    <dbReference type="NCBI Taxonomy" id="2712845"/>
    <lineage>
        <taxon>Bacteria</taxon>
        <taxon>Bacillati</taxon>
        <taxon>Cyanobacteriota</taxon>
        <taxon>Cyanophyceae</taxon>
        <taxon>Nostocales</taxon>
        <taxon>Hapalosiphonaceae</taxon>
        <taxon>Aetokthonos</taxon>
    </lineage>
</organism>
<feature type="transmembrane region" description="Helical" evidence="1">
    <location>
        <begin position="250"/>
        <end position="273"/>
    </location>
</feature>
<feature type="domain" description="Acyltransferase 3" evidence="2">
    <location>
        <begin position="41"/>
        <end position="356"/>
    </location>
</feature>
<feature type="transmembrane region" description="Helical" evidence="1">
    <location>
        <begin position="309"/>
        <end position="327"/>
    </location>
</feature>
<feature type="transmembrane region" description="Helical" evidence="1">
    <location>
        <begin position="221"/>
        <end position="238"/>
    </location>
</feature>
<feature type="transmembrane region" description="Helical" evidence="1">
    <location>
        <begin position="42"/>
        <end position="61"/>
    </location>
</feature>
<sequence length="384" mass="45088">MGLTFELTEFRGVIILLEIQHFLAQLLDLIERIMKWRVQHIDIAKGIGILLVVFGHNPVVAMAKNHDTELLNIIYSFHMPLFFFLSGLFLKTDGKLKELMLNKLDSLIKPYFTTLIIMTINFCLFKHYSVTNYLVGVIYSSSLSIPIPWEPLWFLTHLWAVSIFSYVFIKATKINKRKILFQSILMLLLLTIGVLSIRTFWQKTININGFTVQLPGLPWSIDILFISTFFFLLGFLFKKEVIDFQFKAKYFVLFLFLFCFCHYQFNYTIHLFFRRYDHLLVSTLEACCGIYIVLSVSSFISKYKVITQIFAYIGSGSLFILIFSYFFQLKASMFFANYYHSNYFTDFFAFIIGSTIPLLIWELVKKIGYLSILFLPFKSKLREV</sequence>
<feature type="transmembrane region" description="Helical" evidence="1">
    <location>
        <begin position="111"/>
        <end position="131"/>
    </location>
</feature>
<feature type="transmembrane region" description="Helical" evidence="1">
    <location>
        <begin position="73"/>
        <end position="90"/>
    </location>
</feature>
<proteinExistence type="predicted"/>
<dbReference type="GO" id="GO:0016747">
    <property type="term" value="F:acyltransferase activity, transferring groups other than amino-acyl groups"/>
    <property type="evidence" value="ECO:0007669"/>
    <property type="project" value="InterPro"/>
</dbReference>
<evidence type="ECO:0000259" key="2">
    <source>
        <dbReference type="Pfam" id="PF01757"/>
    </source>
</evidence>